<organism evidence="2 3">
    <name type="scientific">candidate division CSSED10-310 bacterium</name>
    <dbReference type="NCBI Taxonomy" id="2855610"/>
    <lineage>
        <taxon>Bacteria</taxon>
        <taxon>Bacteria division CSSED10-310</taxon>
    </lineage>
</organism>
<dbReference type="Proteomes" id="UP001594351">
    <property type="component" value="Unassembled WGS sequence"/>
</dbReference>
<accession>A0ABV6YWZ1</accession>
<proteinExistence type="predicted"/>
<evidence type="ECO:0000313" key="3">
    <source>
        <dbReference type="Proteomes" id="UP001594351"/>
    </source>
</evidence>
<sequence length="152" mass="17460">MCRTQLDITDPKKWLFILTIGTIISVISLLAGIYKLNTLSGGTPFDAYVTRKNEKHPGSTTTNSYYITFHDPVDQREKTRQVDKSYYHSIQVGDRITVVYGDYSYPDSNDYVIVGAESYRGYFLPIGLALIGWILYHFFFSNTKKEINTTQF</sequence>
<gene>
    <name evidence="2" type="ORF">ACFL27_10475</name>
</gene>
<feature type="transmembrane region" description="Helical" evidence="1">
    <location>
        <begin position="14"/>
        <end position="34"/>
    </location>
</feature>
<comment type="caution">
    <text evidence="2">The sequence shown here is derived from an EMBL/GenBank/DDBJ whole genome shotgun (WGS) entry which is preliminary data.</text>
</comment>
<protein>
    <recommendedName>
        <fullName evidence="4">DUF3592 domain-containing protein</fullName>
    </recommendedName>
</protein>
<evidence type="ECO:0000313" key="2">
    <source>
        <dbReference type="EMBL" id="MFC1850606.1"/>
    </source>
</evidence>
<keyword evidence="1" id="KW-0472">Membrane</keyword>
<name>A0ABV6YWZ1_UNCC1</name>
<keyword evidence="1" id="KW-1133">Transmembrane helix</keyword>
<evidence type="ECO:0008006" key="4">
    <source>
        <dbReference type="Google" id="ProtNLM"/>
    </source>
</evidence>
<keyword evidence="1" id="KW-0812">Transmembrane</keyword>
<dbReference type="EMBL" id="JBHPBY010000110">
    <property type="protein sequence ID" value="MFC1850606.1"/>
    <property type="molecule type" value="Genomic_DNA"/>
</dbReference>
<evidence type="ECO:0000256" key="1">
    <source>
        <dbReference type="SAM" id="Phobius"/>
    </source>
</evidence>
<keyword evidence="3" id="KW-1185">Reference proteome</keyword>
<feature type="transmembrane region" description="Helical" evidence="1">
    <location>
        <begin position="122"/>
        <end position="140"/>
    </location>
</feature>
<reference evidence="2 3" key="1">
    <citation type="submission" date="2024-09" db="EMBL/GenBank/DDBJ databases">
        <title>Laminarin stimulates single cell rates of sulfate reduction while oxygen inhibits transcriptomic activity in coastal marine sediment.</title>
        <authorList>
            <person name="Lindsay M."/>
            <person name="Orcutt B."/>
            <person name="Emerson D."/>
            <person name="Stepanauskas R."/>
            <person name="D'Angelo T."/>
        </authorList>
    </citation>
    <scope>NUCLEOTIDE SEQUENCE [LARGE SCALE GENOMIC DNA]</scope>
    <source>
        <strain evidence="2">SAG AM-311-K15</strain>
    </source>
</reference>